<dbReference type="HOGENOM" id="CLU_2660357_0_0_11"/>
<evidence type="ECO:0000313" key="2">
    <source>
        <dbReference type="Proteomes" id="UP000016605"/>
    </source>
</evidence>
<feature type="non-terminal residue" evidence="1">
    <location>
        <position position="76"/>
    </location>
</feature>
<reference evidence="1 2" key="1">
    <citation type="submission" date="2013-08" db="EMBL/GenBank/DDBJ databases">
        <authorList>
            <person name="Weinstock G."/>
            <person name="Sodergren E."/>
            <person name="Wylie T."/>
            <person name="Fulton L."/>
            <person name="Fulton R."/>
            <person name="Fronick C."/>
            <person name="O'Laughlin M."/>
            <person name="Godfrey J."/>
            <person name="Miner T."/>
            <person name="Herter B."/>
            <person name="Appelbaum E."/>
            <person name="Cordes M."/>
            <person name="Lek S."/>
            <person name="Wollam A."/>
            <person name="Pepin K.H."/>
            <person name="Palsikar V.B."/>
            <person name="Mitreva M."/>
            <person name="Wilson R.K."/>
        </authorList>
    </citation>
    <scope>NUCLEOTIDE SEQUENCE [LARGE SCALE GENOMIC DNA]</scope>
    <source>
        <strain evidence="1 2">ATCC 14665</strain>
    </source>
</reference>
<organism evidence="1 2">
    <name type="scientific">Leifsonia aquatica ATCC 14665</name>
    <dbReference type="NCBI Taxonomy" id="1358026"/>
    <lineage>
        <taxon>Bacteria</taxon>
        <taxon>Bacillati</taxon>
        <taxon>Actinomycetota</taxon>
        <taxon>Actinomycetes</taxon>
        <taxon>Micrococcales</taxon>
        <taxon>Microbacteriaceae</taxon>
        <taxon>Leifsonia</taxon>
    </lineage>
</organism>
<dbReference type="AlphaFoldDB" id="U2RIX8"/>
<evidence type="ECO:0000313" key="1">
    <source>
        <dbReference type="EMBL" id="ERK68836.1"/>
    </source>
</evidence>
<proteinExistence type="predicted"/>
<dbReference type="EMBL" id="AWVQ01000819">
    <property type="protein sequence ID" value="ERK68836.1"/>
    <property type="molecule type" value="Genomic_DNA"/>
</dbReference>
<protein>
    <submittedName>
        <fullName evidence="1">Preprotein translocase subunit SecG domain protein</fullName>
    </submittedName>
</protein>
<dbReference type="Proteomes" id="UP000016605">
    <property type="component" value="Unassembled WGS sequence"/>
</dbReference>
<name>U2RIX8_LEIAQ</name>
<sequence length="76" mass="7574">MTGRPRQPHSGCGICFRGIHPPAPASNRLPQPAPSEFGAFTAATTSAATTAATASETSSVSPGRGRPCNCAAIAGH</sequence>
<comment type="caution">
    <text evidence="1">The sequence shown here is derived from an EMBL/GenBank/DDBJ whole genome shotgun (WGS) entry which is preliminary data.</text>
</comment>
<accession>U2RIX8</accession>
<gene>
    <name evidence="1" type="ORF">N136_04553</name>
</gene>